<dbReference type="PANTHER" id="PTHR23513">
    <property type="entry name" value="INTEGRAL MEMBRANE EFFLUX PROTEIN-RELATED"/>
    <property type="match status" value="1"/>
</dbReference>
<dbReference type="Pfam" id="PF05977">
    <property type="entry name" value="MFS_3"/>
    <property type="match status" value="1"/>
</dbReference>
<dbReference type="InterPro" id="IPR036259">
    <property type="entry name" value="MFS_trans_sf"/>
</dbReference>
<feature type="transmembrane region" description="Helical" evidence="7">
    <location>
        <begin position="233"/>
        <end position="258"/>
    </location>
</feature>
<accession>A0A160TXP3</accession>
<evidence type="ECO:0000256" key="4">
    <source>
        <dbReference type="ARBA" id="ARBA00022692"/>
    </source>
</evidence>
<keyword evidence="6 7" id="KW-0472">Membrane</keyword>
<feature type="domain" description="Major facilitator superfamily (MFS) profile" evidence="8">
    <location>
        <begin position="11"/>
        <end position="411"/>
    </location>
</feature>
<dbReference type="InterPro" id="IPR020846">
    <property type="entry name" value="MFS_dom"/>
</dbReference>
<dbReference type="PROSITE" id="PS50850">
    <property type="entry name" value="MFS"/>
    <property type="match status" value="1"/>
</dbReference>
<feature type="transmembrane region" description="Helical" evidence="7">
    <location>
        <begin position="104"/>
        <end position="131"/>
    </location>
</feature>
<dbReference type="GO" id="GO:0022857">
    <property type="term" value="F:transmembrane transporter activity"/>
    <property type="evidence" value="ECO:0007669"/>
    <property type="project" value="InterPro"/>
</dbReference>
<evidence type="ECO:0000256" key="2">
    <source>
        <dbReference type="ARBA" id="ARBA00022448"/>
    </source>
</evidence>
<evidence type="ECO:0000256" key="1">
    <source>
        <dbReference type="ARBA" id="ARBA00004651"/>
    </source>
</evidence>
<name>A0A160TXP3_9ZZZZ</name>
<feature type="transmembrane region" description="Helical" evidence="7">
    <location>
        <begin position="28"/>
        <end position="52"/>
    </location>
</feature>
<feature type="transmembrane region" description="Helical" evidence="7">
    <location>
        <begin position="184"/>
        <end position="203"/>
    </location>
</feature>
<feature type="transmembrane region" description="Helical" evidence="7">
    <location>
        <begin position="270"/>
        <end position="291"/>
    </location>
</feature>
<evidence type="ECO:0000256" key="6">
    <source>
        <dbReference type="ARBA" id="ARBA00023136"/>
    </source>
</evidence>
<feature type="transmembrane region" description="Helical" evidence="7">
    <location>
        <begin position="360"/>
        <end position="382"/>
    </location>
</feature>
<dbReference type="AlphaFoldDB" id="A0A160TXP3"/>
<gene>
    <name evidence="9" type="ORF">MGWOODY_XGa778</name>
</gene>
<keyword evidence="2" id="KW-0813">Transport</keyword>
<keyword evidence="5 7" id="KW-1133">Transmembrane helix</keyword>
<proteinExistence type="predicted"/>
<dbReference type="SUPFAM" id="SSF103473">
    <property type="entry name" value="MFS general substrate transporter"/>
    <property type="match status" value="1"/>
</dbReference>
<dbReference type="Gene3D" id="1.20.1250.20">
    <property type="entry name" value="MFS general substrate transporter like domains"/>
    <property type="match status" value="2"/>
</dbReference>
<feature type="transmembrane region" description="Helical" evidence="7">
    <location>
        <begin position="58"/>
        <end position="83"/>
    </location>
</feature>
<feature type="transmembrane region" description="Helical" evidence="7">
    <location>
        <begin position="324"/>
        <end position="348"/>
    </location>
</feature>
<evidence type="ECO:0000256" key="3">
    <source>
        <dbReference type="ARBA" id="ARBA00022475"/>
    </source>
</evidence>
<evidence type="ECO:0000256" key="5">
    <source>
        <dbReference type="ARBA" id="ARBA00022989"/>
    </source>
</evidence>
<dbReference type="PANTHER" id="PTHR23513:SF6">
    <property type="entry name" value="MAJOR FACILITATOR SUPERFAMILY ASSOCIATED DOMAIN-CONTAINING PROTEIN"/>
    <property type="match status" value="1"/>
</dbReference>
<dbReference type="InterPro" id="IPR010290">
    <property type="entry name" value="TM_effector"/>
</dbReference>
<feature type="transmembrane region" description="Helical" evidence="7">
    <location>
        <begin position="300"/>
        <end position="318"/>
    </location>
</feature>
<evidence type="ECO:0000313" key="9">
    <source>
        <dbReference type="EMBL" id="CUS54437.1"/>
    </source>
</evidence>
<sequence length="421" mass="45232">MSVDEHRKIDAQGTVSVGGLLRNREFRLIWLIGAATNTLRWLEILAVGVVVFDMTGSPFQVAFMIILRFLPMALIGALTGVVADRFNRRLFQIWSLGSMMATSILLTLIVFGGYLNLWVIGMSVVLNGLFWTTDNPIRRTLLGEVVQPAQIGIAMSLDTVTNSTTRFLGPLVGGIFLEFAGLEGVFLVGAILYACALGLAFLVRTVPGQQKQGRGSIFSFLSDGIKVLQTNRVLVGVLAITVIYNLWAFPFVAMIPVIGKDVLGLSPLPVGLLVSAEGAGTLIGALLVLLTRSVTHYRRLYTFGLSISLAMALIYSQMGSFLPSGVFLALEGIGAGFFAAMQAALVLLNTPPQMRSRMMGLLSVCVGLCALGFLHIGLLADWVGAQNAVLICTAEGLIALILVCWTWPEIIARQTLPPSTS</sequence>
<dbReference type="CDD" id="cd06173">
    <property type="entry name" value="MFS_MefA_like"/>
    <property type="match status" value="1"/>
</dbReference>
<feature type="transmembrane region" description="Helical" evidence="7">
    <location>
        <begin position="388"/>
        <end position="407"/>
    </location>
</feature>
<dbReference type="EMBL" id="CZRL01000104">
    <property type="protein sequence ID" value="CUS54437.1"/>
    <property type="molecule type" value="Genomic_DNA"/>
</dbReference>
<keyword evidence="4 7" id="KW-0812">Transmembrane</keyword>
<keyword evidence="3" id="KW-1003">Cell membrane</keyword>
<comment type="subcellular location">
    <subcellularLocation>
        <location evidence="1">Cell membrane</location>
        <topology evidence="1">Multi-pass membrane protein</topology>
    </subcellularLocation>
</comment>
<organism evidence="9">
    <name type="scientific">hydrothermal vent metagenome</name>
    <dbReference type="NCBI Taxonomy" id="652676"/>
    <lineage>
        <taxon>unclassified sequences</taxon>
        <taxon>metagenomes</taxon>
        <taxon>ecological metagenomes</taxon>
    </lineage>
</organism>
<reference evidence="9" key="1">
    <citation type="submission" date="2015-10" db="EMBL/GenBank/DDBJ databases">
        <authorList>
            <person name="Gilbert D.G."/>
        </authorList>
    </citation>
    <scope>NUCLEOTIDE SEQUENCE</scope>
</reference>
<protein>
    <submittedName>
        <fullName evidence="9">Transporter, putative</fullName>
    </submittedName>
</protein>
<dbReference type="GO" id="GO:0005886">
    <property type="term" value="C:plasma membrane"/>
    <property type="evidence" value="ECO:0007669"/>
    <property type="project" value="UniProtKB-SubCell"/>
</dbReference>
<evidence type="ECO:0000259" key="8">
    <source>
        <dbReference type="PROSITE" id="PS50850"/>
    </source>
</evidence>
<evidence type="ECO:0000256" key="7">
    <source>
        <dbReference type="SAM" id="Phobius"/>
    </source>
</evidence>